<name>A0A1M6WPI5_XYLRU</name>
<reference evidence="1 2" key="1">
    <citation type="submission" date="2016-11" db="EMBL/GenBank/DDBJ databases">
        <authorList>
            <person name="Jaros S."/>
            <person name="Januszkiewicz K."/>
            <person name="Wedrychowicz H."/>
        </authorList>
    </citation>
    <scope>NUCLEOTIDE SEQUENCE [LARGE SCALE GENOMIC DNA]</scope>
    <source>
        <strain evidence="1 2">KHT3</strain>
    </source>
</reference>
<accession>A0A1M6WPI5</accession>
<protein>
    <submittedName>
        <fullName evidence="1">Uncharacterized protein</fullName>
    </submittedName>
</protein>
<dbReference type="Proteomes" id="UP000184130">
    <property type="component" value="Unassembled WGS sequence"/>
</dbReference>
<proteinExistence type="predicted"/>
<organism evidence="1 2">
    <name type="scientific">Xylanibacter ruminicola</name>
    <name type="common">Prevotella ruminicola</name>
    <dbReference type="NCBI Taxonomy" id="839"/>
    <lineage>
        <taxon>Bacteria</taxon>
        <taxon>Pseudomonadati</taxon>
        <taxon>Bacteroidota</taxon>
        <taxon>Bacteroidia</taxon>
        <taxon>Bacteroidales</taxon>
        <taxon>Prevotellaceae</taxon>
        <taxon>Xylanibacter</taxon>
    </lineage>
</organism>
<gene>
    <name evidence="1" type="ORF">SAMN05216463_11776</name>
</gene>
<sequence>MIRLPLAPPSLGGENWGEWGYRIEKRKKAD</sequence>
<dbReference type="EMBL" id="FRBD01000017">
    <property type="protein sequence ID" value="SHK95445.1"/>
    <property type="molecule type" value="Genomic_DNA"/>
</dbReference>
<evidence type="ECO:0000313" key="1">
    <source>
        <dbReference type="EMBL" id="SHK95445.1"/>
    </source>
</evidence>
<dbReference type="AlphaFoldDB" id="A0A1M6WPI5"/>
<evidence type="ECO:0000313" key="2">
    <source>
        <dbReference type="Proteomes" id="UP000184130"/>
    </source>
</evidence>